<comment type="caution">
    <text evidence="1">The sequence shown here is derived from an EMBL/GenBank/DDBJ whole genome shotgun (WGS) entry which is preliminary data.</text>
</comment>
<sequence>KRVSFAHDTKPDPSASPAVPSETAQPEHIDGVIGQLEMHRSGAVKMRLANDIILDITPGTQPSFLQQAVHIDPTNKRLHVLGEISRRFVATPDLDVLLEVMAQADAVAAAAASAELEGLIPMDTT</sequence>
<organism evidence="1 2">
    <name type="scientific">Vararia minispora EC-137</name>
    <dbReference type="NCBI Taxonomy" id="1314806"/>
    <lineage>
        <taxon>Eukaryota</taxon>
        <taxon>Fungi</taxon>
        <taxon>Dikarya</taxon>
        <taxon>Basidiomycota</taxon>
        <taxon>Agaricomycotina</taxon>
        <taxon>Agaricomycetes</taxon>
        <taxon>Russulales</taxon>
        <taxon>Lachnocladiaceae</taxon>
        <taxon>Vararia</taxon>
    </lineage>
</organism>
<name>A0ACB8QKX6_9AGAM</name>
<gene>
    <name evidence="1" type="ORF">K488DRAFT_50161</name>
</gene>
<evidence type="ECO:0000313" key="2">
    <source>
        <dbReference type="Proteomes" id="UP000814128"/>
    </source>
</evidence>
<reference evidence="1" key="1">
    <citation type="submission" date="2021-02" db="EMBL/GenBank/DDBJ databases">
        <authorList>
            <consortium name="DOE Joint Genome Institute"/>
            <person name="Ahrendt S."/>
            <person name="Looney B.P."/>
            <person name="Miyauchi S."/>
            <person name="Morin E."/>
            <person name="Drula E."/>
            <person name="Courty P.E."/>
            <person name="Chicoki N."/>
            <person name="Fauchery L."/>
            <person name="Kohler A."/>
            <person name="Kuo A."/>
            <person name="Labutti K."/>
            <person name="Pangilinan J."/>
            <person name="Lipzen A."/>
            <person name="Riley R."/>
            <person name="Andreopoulos W."/>
            <person name="He G."/>
            <person name="Johnson J."/>
            <person name="Barry K.W."/>
            <person name="Grigoriev I.V."/>
            <person name="Nagy L."/>
            <person name="Hibbett D."/>
            <person name="Henrissat B."/>
            <person name="Matheny P.B."/>
            <person name="Labbe J."/>
            <person name="Martin F."/>
        </authorList>
    </citation>
    <scope>NUCLEOTIDE SEQUENCE</scope>
    <source>
        <strain evidence="1">EC-137</strain>
    </source>
</reference>
<feature type="non-terminal residue" evidence="1">
    <location>
        <position position="1"/>
    </location>
</feature>
<proteinExistence type="predicted"/>
<reference evidence="1" key="2">
    <citation type="journal article" date="2022" name="New Phytol.">
        <title>Evolutionary transition to the ectomycorrhizal habit in the genomes of a hyperdiverse lineage of mushroom-forming fungi.</title>
        <authorList>
            <person name="Looney B."/>
            <person name="Miyauchi S."/>
            <person name="Morin E."/>
            <person name="Drula E."/>
            <person name="Courty P.E."/>
            <person name="Kohler A."/>
            <person name="Kuo A."/>
            <person name="LaButti K."/>
            <person name="Pangilinan J."/>
            <person name="Lipzen A."/>
            <person name="Riley R."/>
            <person name="Andreopoulos W."/>
            <person name="He G."/>
            <person name="Johnson J."/>
            <person name="Nolan M."/>
            <person name="Tritt A."/>
            <person name="Barry K.W."/>
            <person name="Grigoriev I.V."/>
            <person name="Nagy L.G."/>
            <person name="Hibbett D."/>
            <person name="Henrissat B."/>
            <person name="Matheny P.B."/>
            <person name="Labbe J."/>
            <person name="Martin F.M."/>
        </authorList>
    </citation>
    <scope>NUCLEOTIDE SEQUENCE</scope>
    <source>
        <strain evidence="1">EC-137</strain>
    </source>
</reference>
<evidence type="ECO:0000313" key="1">
    <source>
        <dbReference type="EMBL" id="KAI0032312.1"/>
    </source>
</evidence>
<keyword evidence="2" id="KW-1185">Reference proteome</keyword>
<protein>
    <submittedName>
        <fullName evidence="1">RNA polymerase III RPC4-domain-containing protein</fullName>
    </submittedName>
</protein>
<dbReference type="EMBL" id="MU273550">
    <property type="protein sequence ID" value="KAI0032312.1"/>
    <property type="molecule type" value="Genomic_DNA"/>
</dbReference>
<dbReference type="Proteomes" id="UP000814128">
    <property type="component" value="Unassembled WGS sequence"/>
</dbReference>
<accession>A0ACB8QKX6</accession>